<gene>
    <name evidence="2" type="ORF">BST99_00750</name>
</gene>
<keyword evidence="3" id="KW-1185">Reference proteome</keyword>
<keyword evidence="1" id="KW-0732">Signal</keyword>
<protein>
    <submittedName>
        <fullName evidence="2">Uncharacterized protein</fullName>
    </submittedName>
</protein>
<feature type="chain" id="PRO_5015696094" evidence="1">
    <location>
        <begin position="28"/>
        <end position="186"/>
    </location>
</feature>
<reference evidence="3" key="1">
    <citation type="submission" date="2016-11" db="EMBL/GenBank/DDBJ databases">
        <title>Trade-off between light-utilization and light-protection in marine flavobacteria.</title>
        <authorList>
            <person name="Kumagai Y."/>
            <person name="Yoshizawa S."/>
            <person name="Kogure K."/>
        </authorList>
    </citation>
    <scope>NUCLEOTIDE SEQUENCE [LARGE SCALE GENOMIC DNA]</scope>
    <source>
        <strain evidence="3">SG-18</strain>
    </source>
</reference>
<dbReference type="Proteomes" id="UP000239366">
    <property type="component" value="Unassembled WGS sequence"/>
</dbReference>
<dbReference type="RefSeq" id="WP_245916144.1">
    <property type="nucleotide sequence ID" value="NZ_MQVX01000001.1"/>
</dbReference>
<organism evidence="2 3">
    <name type="scientific">Aureicoccus marinus</name>
    <dbReference type="NCBI Taxonomy" id="754435"/>
    <lineage>
        <taxon>Bacteria</taxon>
        <taxon>Pseudomonadati</taxon>
        <taxon>Bacteroidota</taxon>
        <taxon>Flavobacteriia</taxon>
        <taxon>Flavobacteriales</taxon>
        <taxon>Flavobacteriaceae</taxon>
        <taxon>Aureicoccus</taxon>
    </lineage>
</organism>
<feature type="signal peptide" evidence="1">
    <location>
        <begin position="1"/>
        <end position="27"/>
    </location>
</feature>
<evidence type="ECO:0000313" key="2">
    <source>
        <dbReference type="EMBL" id="PQJ14474.1"/>
    </source>
</evidence>
<sequence>MRLQSRKILATTSIFLLLTACSLFEDAKFKVTNEQVGLLPKDTPAAELEKLFAEDSVVEDVYDDIPNVTAYTKYKIFEKGGELLLTLTPDKEDSLKVINHVRIEDPRYTSEAGISLESTFGELQDTYTIKKISPTLNNIVVFVEESELYFSIDKEELPENLRFGVQKVEAVQIPEDAKLKYIMMGW</sequence>
<evidence type="ECO:0000313" key="3">
    <source>
        <dbReference type="Proteomes" id="UP000239366"/>
    </source>
</evidence>
<comment type="caution">
    <text evidence="2">The sequence shown here is derived from an EMBL/GenBank/DDBJ whole genome shotgun (WGS) entry which is preliminary data.</text>
</comment>
<name>A0A2S7T487_9FLAO</name>
<accession>A0A2S7T487</accession>
<evidence type="ECO:0000256" key="1">
    <source>
        <dbReference type="SAM" id="SignalP"/>
    </source>
</evidence>
<dbReference type="PROSITE" id="PS51257">
    <property type="entry name" value="PROKAR_LIPOPROTEIN"/>
    <property type="match status" value="1"/>
</dbReference>
<dbReference type="EMBL" id="MQVX01000001">
    <property type="protein sequence ID" value="PQJ14474.1"/>
    <property type="molecule type" value="Genomic_DNA"/>
</dbReference>
<proteinExistence type="predicted"/>
<dbReference type="AlphaFoldDB" id="A0A2S7T487"/>